<evidence type="ECO:0000313" key="3">
    <source>
        <dbReference type="EMBL" id="RFB03840.1"/>
    </source>
</evidence>
<reference evidence="3 4" key="1">
    <citation type="submission" date="2018-08" db="EMBL/GenBank/DDBJ databases">
        <title>Parvularcula sp. SM1705, isolated from surface water of the South Sea China.</title>
        <authorList>
            <person name="Sun L."/>
        </authorList>
    </citation>
    <scope>NUCLEOTIDE SEQUENCE [LARGE SCALE GENOMIC DNA]</scope>
    <source>
        <strain evidence="3 4">SM1705</strain>
    </source>
</reference>
<keyword evidence="1" id="KW-0732">Signal</keyword>
<dbReference type="Proteomes" id="UP000264589">
    <property type="component" value="Unassembled WGS sequence"/>
</dbReference>
<keyword evidence="4" id="KW-1185">Reference proteome</keyword>
<dbReference type="Gene3D" id="2.60.120.200">
    <property type="match status" value="1"/>
</dbReference>
<dbReference type="InterPro" id="IPR014895">
    <property type="entry name" value="Alginate_lyase_2"/>
</dbReference>
<dbReference type="InParanoid" id="A0A371REJ0"/>
<organism evidence="3 4">
    <name type="scientific">Parvularcula marina</name>
    <dbReference type="NCBI Taxonomy" id="2292771"/>
    <lineage>
        <taxon>Bacteria</taxon>
        <taxon>Pseudomonadati</taxon>
        <taxon>Pseudomonadota</taxon>
        <taxon>Alphaproteobacteria</taxon>
        <taxon>Parvularculales</taxon>
        <taxon>Parvularculaceae</taxon>
        <taxon>Parvularcula</taxon>
    </lineage>
</organism>
<proteinExistence type="predicted"/>
<evidence type="ECO:0000256" key="1">
    <source>
        <dbReference type="SAM" id="SignalP"/>
    </source>
</evidence>
<name>A0A371REJ0_9PROT</name>
<feature type="signal peptide" evidence="1">
    <location>
        <begin position="1"/>
        <end position="28"/>
    </location>
</feature>
<dbReference type="AlphaFoldDB" id="A0A371REJ0"/>
<dbReference type="SUPFAM" id="SSF49899">
    <property type="entry name" value="Concanavalin A-like lectins/glucanases"/>
    <property type="match status" value="1"/>
</dbReference>
<dbReference type="EMBL" id="QUQO01000001">
    <property type="protein sequence ID" value="RFB03840.1"/>
    <property type="molecule type" value="Genomic_DNA"/>
</dbReference>
<feature type="domain" description="Alginate lyase 2" evidence="2">
    <location>
        <begin position="37"/>
        <end position="346"/>
    </location>
</feature>
<evidence type="ECO:0000259" key="2">
    <source>
        <dbReference type="Pfam" id="PF08787"/>
    </source>
</evidence>
<comment type="caution">
    <text evidence="3">The sequence shown here is derived from an EMBL/GenBank/DDBJ whole genome shotgun (WGS) entry which is preliminary data.</text>
</comment>
<dbReference type="OrthoDB" id="7788759at2"/>
<evidence type="ECO:0000313" key="4">
    <source>
        <dbReference type="Proteomes" id="UP000264589"/>
    </source>
</evidence>
<dbReference type="InterPro" id="IPR013320">
    <property type="entry name" value="ConA-like_dom_sf"/>
</dbReference>
<dbReference type="GO" id="GO:0016829">
    <property type="term" value="F:lyase activity"/>
    <property type="evidence" value="ECO:0007669"/>
    <property type="project" value="UniProtKB-KW"/>
</dbReference>
<sequence length="360" mass="40322">MPQILTSHITGLALFGLTSIAAVSTANAETKVPAAHFDLSQWNLTLPQDDNRDNKPDTITVKELQDYSHPDFFYLNEEDHLVFASPNKAITTKNSTNTRSELREMLRGTNTRYKTAGYENNWAVEARKRSEKYGRIGGKLEATLKVDHVSRNAGRPEKAAAYSAVVGQIHAIKYDDTSSGFGYGNEPIKVYYKKWPDHETGSVFWTYERNLAKDNPVRKDIAYPVFGFTWENPNDPRADGIALGEEFSYTINVHRNTMYLTFENERLGTVTYTKSLISNVDPYGHVDEDDNPYSYGGDSLYFKAGIYNQCSASTAEGFWYAACPGTGDWATDKADGNYAQATFSRIIQGPSEAPVEMVQE</sequence>
<accession>A0A371REJ0</accession>
<gene>
    <name evidence="3" type="ORF">DX908_00205</name>
</gene>
<protein>
    <submittedName>
        <fullName evidence="3">Polysaccharide lyase family 7 protein</fullName>
    </submittedName>
</protein>
<keyword evidence="3" id="KW-0456">Lyase</keyword>
<dbReference type="Pfam" id="PF08787">
    <property type="entry name" value="Alginate_lyase2"/>
    <property type="match status" value="1"/>
</dbReference>
<feature type="chain" id="PRO_5016878374" evidence="1">
    <location>
        <begin position="29"/>
        <end position="360"/>
    </location>
</feature>
<dbReference type="RefSeq" id="WP_116390468.1">
    <property type="nucleotide sequence ID" value="NZ_QUQO01000001.1"/>
</dbReference>